<name>A0A8S5RKT8_9VIRU</name>
<proteinExistence type="predicted"/>
<dbReference type="EMBL" id="BK059109">
    <property type="protein sequence ID" value="DAE31721.1"/>
    <property type="molecule type" value="Genomic_DNA"/>
</dbReference>
<evidence type="ECO:0000256" key="1">
    <source>
        <dbReference type="SAM" id="Phobius"/>
    </source>
</evidence>
<keyword evidence="1" id="KW-0812">Transmembrane</keyword>
<organism evidence="2">
    <name type="scientific">virus sp. ctBM815</name>
    <dbReference type="NCBI Taxonomy" id="2825806"/>
    <lineage>
        <taxon>Viruses</taxon>
    </lineage>
</organism>
<keyword evidence="1" id="KW-0472">Membrane</keyword>
<sequence length="30" mass="3435">MGPCVSLPWKPFIYSVHTGMPLILLNLIFF</sequence>
<reference evidence="2" key="1">
    <citation type="journal article" date="2021" name="Proc. Natl. Acad. Sci. U.S.A.">
        <title>A Catalog of Tens of Thousands of Viruses from Human Metagenomes Reveals Hidden Associations with Chronic Diseases.</title>
        <authorList>
            <person name="Tisza M.J."/>
            <person name="Buck C.B."/>
        </authorList>
    </citation>
    <scope>NUCLEOTIDE SEQUENCE</scope>
    <source>
        <strain evidence="2">CtBM815</strain>
    </source>
</reference>
<keyword evidence="1" id="KW-1133">Transmembrane helix</keyword>
<evidence type="ECO:0000313" key="2">
    <source>
        <dbReference type="EMBL" id="DAE31721.1"/>
    </source>
</evidence>
<feature type="transmembrane region" description="Helical" evidence="1">
    <location>
        <begin position="12"/>
        <end position="29"/>
    </location>
</feature>
<accession>A0A8S5RKT8</accession>
<protein>
    <submittedName>
        <fullName evidence="2">Uncharacterized protein</fullName>
    </submittedName>
</protein>